<evidence type="ECO:0000256" key="6">
    <source>
        <dbReference type="ARBA" id="ARBA00042862"/>
    </source>
</evidence>
<dbReference type="AlphaFoldDB" id="A0A1Y3B8E2"/>
<dbReference type="GO" id="GO:0006099">
    <property type="term" value="P:tricarboxylic acid cycle"/>
    <property type="evidence" value="ECO:0007669"/>
    <property type="project" value="UniProtKB-KW"/>
</dbReference>
<dbReference type="InterPro" id="IPR024084">
    <property type="entry name" value="IsoPropMal-DH-like_dom"/>
</dbReference>
<dbReference type="SUPFAM" id="SSF53659">
    <property type="entry name" value="Isocitrate/Isopropylmalate dehydrogenase-like"/>
    <property type="match status" value="1"/>
</dbReference>
<evidence type="ECO:0000256" key="2">
    <source>
        <dbReference type="ARBA" id="ARBA00013012"/>
    </source>
</evidence>
<dbReference type="EC" id="1.1.1.41" evidence="2"/>
<comment type="caution">
    <text evidence="8">The sequence shown here is derived from an EMBL/GenBank/DDBJ whole genome shotgun (WGS) entry which is preliminary data.</text>
</comment>
<keyword evidence="9" id="KW-1185">Reference proteome</keyword>
<gene>
    <name evidence="8" type="ORF">BLA29_015151</name>
</gene>
<accession>A0A1Y3B8E2</accession>
<evidence type="ECO:0000256" key="5">
    <source>
        <dbReference type="ARBA" id="ARBA00042642"/>
    </source>
</evidence>
<proteinExistence type="inferred from homology"/>
<dbReference type="OrthoDB" id="10261637at2759"/>
<name>A0A1Y3B8E2_EURMA</name>
<dbReference type="Proteomes" id="UP000194236">
    <property type="component" value="Unassembled WGS sequence"/>
</dbReference>
<dbReference type="Pfam" id="PF00180">
    <property type="entry name" value="Iso_dh"/>
    <property type="match status" value="1"/>
</dbReference>
<dbReference type="GO" id="GO:0006102">
    <property type="term" value="P:isocitrate metabolic process"/>
    <property type="evidence" value="ECO:0007669"/>
    <property type="project" value="TreeGrafter"/>
</dbReference>
<dbReference type="PANTHER" id="PTHR11835:SF34">
    <property type="entry name" value="ISOCITRATE DEHYDROGENASE [NAD] SUBUNIT ALPHA, MITOCHONDRIAL"/>
    <property type="match status" value="1"/>
</dbReference>
<protein>
    <recommendedName>
        <fullName evidence="2">isocitrate dehydrogenase (NAD(+))</fullName>
        <ecNumber evidence="2">1.1.1.41</ecNumber>
    </recommendedName>
    <alternativeName>
        <fullName evidence="6">Isocitric dehydrogenase subunit alpha</fullName>
    </alternativeName>
    <alternativeName>
        <fullName evidence="5">NAD(+)-specific ICDH subunit alpha</fullName>
    </alternativeName>
</protein>
<dbReference type="Gene3D" id="3.40.718.10">
    <property type="entry name" value="Isopropylmalate Dehydrogenase"/>
    <property type="match status" value="1"/>
</dbReference>
<sequence>MMLRYMELNEYADKIESVCFDVIREGKHRTADLGGKAKCSEFTDEICARL</sequence>
<comment type="similarity">
    <text evidence="1">Belongs to the isocitrate and isopropylmalate dehydrogenases family.</text>
</comment>
<evidence type="ECO:0000259" key="7">
    <source>
        <dbReference type="Pfam" id="PF00180"/>
    </source>
</evidence>
<evidence type="ECO:0000256" key="1">
    <source>
        <dbReference type="ARBA" id="ARBA00007769"/>
    </source>
</evidence>
<dbReference type="EMBL" id="MUJZ01034124">
    <property type="protein sequence ID" value="OTF77140.1"/>
    <property type="molecule type" value="Genomic_DNA"/>
</dbReference>
<evidence type="ECO:0000256" key="4">
    <source>
        <dbReference type="ARBA" id="ARBA00023002"/>
    </source>
</evidence>
<dbReference type="PANTHER" id="PTHR11835">
    <property type="entry name" value="DECARBOXYLATING DEHYDROGENASES-ISOCITRATE, ISOPROPYLMALATE, TARTRATE"/>
    <property type="match status" value="1"/>
</dbReference>
<dbReference type="GO" id="GO:0005739">
    <property type="term" value="C:mitochondrion"/>
    <property type="evidence" value="ECO:0007669"/>
    <property type="project" value="TreeGrafter"/>
</dbReference>
<keyword evidence="4" id="KW-0560">Oxidoreductase</keyword>
<evidence type="ECO:0000313" key="8">
    <source>
        <dbReference type="EMBL" id="OTF77140.1"/>
    </source>
</evidence>
<evidence type="ECO:0000256" key="3">
    <source>
        <dbReference type="ARBA" id="ARBA00022532"/>
    </source>
</evidence>
<reference evidence="8 9" key="1">
    <citation type="submission" date="2017-03" db="EMBL/GenBank/DDBJ databases">
        <title>Genome Survey of Euroglyphus maynei.</title>
        <authorList>
            <person name="Arlian L.G."/>
            <person name="Morgan M.S."/>
            <person name="Rider S.D."/>
        </authorList>
    </citation>
    <scope>NUCLEOTIDE SEQUENCE [LARGE SCALE GENOMIC DNA]</scope>
    <source>
        <strain evidence="8">Arlian Lab</strain>
        <tissue evidence="8">Whole body</tissue>
    </source>
</reference>
<dbReference type="GO" id="GO:0004449">
    <property type="term" value="F:isocitrate dehydrogenase (NAD+) activity"/>
    <property type="evidence" value="ECO:0007669"/>
    <property type="project" value="UniProtKB-EC"/>
</dbReference>
<organism evidence="8 9">
    <name type="scientific">Euroglyphus maynei</name>
    <name type="common">Mayne's house dust mite</name>
    <dbReference type="NCBI Taxonomy" id="6958"/>
    <lineage>
        <taxon>Eukaryota</taxon>
        <taxon>Metazoa</taxon>
        <taxon>Ecdysozoa</taxon>
        <taxon>Arthropoda</taxon>
        <taxon>Chelicerata</taxon>
        <taxon>Arachnida</taxon>
        <taxon>Acari</taxon>
        <taxon>Acariformes</taxon>
        <taxon>Sarcoptiformes</taxon>
        <taxon>Astigmata</taxon>
        <taxon>Psoroptidia</taxon>
        <taxon>Analgoidea</taxon>
        <taxon>Pyroglyphidae</taxon>
        <taxon>Pyroglyphinae</taxon>
        <taxon>Euroglyphus</taxon>
    </lineage>
</organism>
<keyword evidence="3" id="KW-0816">Tricarboxylic acid cycle</keyword>
<feature type="domain" description="Isopropylmalate dehydrogenase-like" evidence="7">
    <location>
        <begin position="1"/>
        <end position="46"/>
    </location>
</feature>
<evidence type="ECO:0000313" key="9">
    <source>
        <dbReference type="Proteomes" id="UP000194236"/>
    </source>
</evidence>